<dbReference type="Proteomes" id="UP001527882">
    <property type="component" value="Unassembled WGS sequence"/>
</dbReference>
<dbReference type="SUPFAM" id="SSF56059">
    <property type="entry name" value="Glutathione synthetase ATP-binding domain-like"/>
    <property type="match status" value="1"/>
</dbReference>
<dbReference type="EMBL" id="JAQAGZ010000019">
    <property type="protein sequence ID" value="MCZ8515745.1"/>
    <property type="molecule type" value="Genomic_DNA"/>
</dbReference>
<protein>
    <submittedName>
        <fullName evidence="1">YheC/YheD family protein</fullName>
    </submittedName>
</protein>
<gene>
    <name evidence="1" type="ORF">O9H85_25705</name>
</gene>
<keyword evidence="2" id="KW-1185">Reference proteome</keyword>
<proteinExistence type="predicted"/>
<organism evidence="1 2">
    <name type="scientific">Paenibacillus gyeongsangnamensis</name>
    <dbReference type="NCBI Taxonomy" id="3388067"/>
    <lineage>
        <taxon>Bacteria</taxon>
        <taxon>Bacillati</taxon>
        <taxon>Bacillota</taxon>
        <taxon>Bacilli</taxon>
        <taxon>Bacillales</taxon>
        <taxon>Paenibacillaceae</taxon>
        <taxon>Paenibacillus</taxon>
    </lineage>
</organism>
<name>A0ABT4QFT7_9BACL</name>
<dbReference type="Pfam" id="PF14398">
    <property type="entry name" value="ATPgrasp_YheCD"/>
    <property type="match status" value="1"/>
</dbReference>
<reference evidence="1 2" key="1">
    <citation type="submission" date="2022-12" db="EMBL/GenBank/DDBJ databases">
        <title>Draft genome sequence of Paenibacillus sp. dW9.</title>
        <authorList>
            <person name="Choi E.-W."/>
            <person name="Kim D.-U."/>
        </authorList>
    </citation>
    <scope>NUCLEOTIDE SEQUENCE [LARGE SCALE GENOMIC DNA]</scope>
    <source>
        <strain evidence="2">dW9</strain>
    </source>
</reference>
<evidence type="ECO:0000313" key="1">
    <source>
        <dbReference type="EMBL" id="MCZ8515745.1"/>
    </source>
</evidence>
<comment type="caution">
    <text evidence="1">The sequence shown here is derived from an EMBL/GenBank/DDBJ whole genome shotgun (WGS) entry which is preliminary data.</text>
</comment>
<dbReference type="InterPro" id="IPR026838">
    <property type="entry name" value="YheC/D"/>
</dbReference>
<accession>A0ABT4QFT7</accession>
<evidence type="ECO:0000313" key="2">
    <source>
        <dbReference type="Proteomes" id="UP001527882"/>
    </source>
</evidence>
<sequence>MPRTISDKWLKTGVLLKHKGIAGCIPETQRYSEHRLRHMLDRYGSVVAKPATGTGGRGLMLLRKHRGGYSCHYYGRIKRVGSFRELARRVDRIRRHRSYLLQQAIQLASIGGRPVDYRVKTIRRSGRWRIRAIVGRLARPGLFVTNLCRGGLQLRANKAIRRSLSVNPARKIREMQRLTYQSASLLSRAFPGLDQLGFDYGLDTRGRVWMFEVNTKPK</sequence>